<dbReference type="EMBL" id="CAKXYP010000003">
    <property type="protein sequence ID" value="CAH9414187.1"/>
    <property type="molecule type" value="Genomic_DNA"/>
</dbReference>
<protein>
    <submittedName>
        <fullName evidence="1">Uncharacterized protein</fullName>
    </submittedName>
</protein>
<dbReference type="Proteomes" id="UP001154015">
    <property type="component" value="Unassembled WGS sequence"/>
</dbReference>
<gene>
    <name evidence="1" type="ORF">SGL43_01190</name>
</gene>
<name>A0ABN8UV64_STRGL</name>
<evidence type="ECO:0000313" key="2">
    <source>
        <dbReference type="Proteomes" id="UP001154015"/>
    </source>
</evidence>
<evidence type="ECO:0000313" key="1">
    <source>
        <dbReference type="EMBL" id="CAH9414187.1"/>
    </source>
</evidence>
<keyword evidence="2" id="KW-1185">Reference proteome</keyword>
<reference evidence="1" key="1">
    <citation type="submission" date="2022-03" db="EMBL/GenBank/DDBJ databases">
        <authorList>
            <person name="Leyn A S."/>
        </authorList>
    </citation>
    <scope>NUCLEOTIDE SEQUENCE</scope>
    <source>
        <strain evidence="1">Streptomyces globisporus 4-3</strain>
    </source>
</reference>
<organism evidence="1 2">
    <name type="scientific">Streptomyces globisporus</name>
    <dbReference type="NCBI Taxonomy" id="1908"/>
    <lineage>
        <taxon>Bacteria</taxon>
        <taxon>Bacillati</taxon>
        <taxon>Actinomycetota</taxon>
        <taxon>Actinomycetes</taxon>
        <taxon>Kitasatosporales</taxon>
        <taxon>Streptomycetaceae</taxon>
        <taxon>Streptomyces</taxon>
    </lineage>
</organism>
<comment type="caution">
    <text evidence="1">The sequence shown here is derived from an EMBL/GenBank/DDBJ whole genome shotgun (WGS) entry which is preliminary data.</text>
</comment>
<accession>A0ABN8UV64</accession>
<proteinExistence type="predicted"/>
<sequence length="37" mass="3718">MGHGGERTGPVRALAKRGTLVPAVLVPVPGVGGDRCH</sequence>